<evidence type="ECO:0000256" key="5">
    <source>
        <dbReference type="ARBA" id="ARBA00022989"/>
    </source>
</evidence>
<evidence type="ECO:0000256" key="3">
    <source>
        <dbReference type="ARBA" id="ARBA00022692"/>
    </source>
</evidence>
<evidence type="ECO:0000256" key="1">
    <source>
        <dbReference type="ARBA" id="ARBA00004479"/>
    </source>
</evidence>
<feature type="coiled-coil region" evidence="8">
    <location>
        <begin position="133"/>
        <end position="160"/>
    </location>
</feature>
<evidence type="ECO:0000259" key="11">
    <source>
        <dbReference type="PROSITE" id="PS50866"/>
    </source>
</evidence>
<evidence type="ECO:0000256" key="7">
    <source>
        <dbReference type="RuleBase" id="RU003827"/>
    </source>
</evidence>
<dbReference type="EMBL" id="MBFT01000332">
    <property type="protein sequence ID" value="PVU93153.1"/>
    <property type="molecule type" value="Genomic_DNA"/>
</dbReference>
<reference evidence="12 13" key="1">
    <citation type="journal article" date="2018" name="MBio">
        <title>Comparative Genomics Reveals the Core Gene Toolbox for the Fungus-Insect Symbiosis.</title>
        <authorList>
            <person name="Wang Y."/>
            <person name="Stata M."/>
            <person name="Wang W."/>
            <person name="Stajich J.E."/>
            <person name="White M.M."/>
            <person name="Moncalvo J.M."/>
        </authorList>
    </citation>
    <scope>NUCLEOTIDE SEQUENCE [LARGE SCALE GENOMIC DNA]</scope>
    <source>
        <strain evidence="12 13">AUS-77-4</strain>
    </source>
</reference>
<dbReference type="STRING" id="61424.A0A2T9YLE0"/>
<dbReference type="InterPro" id="IPR009038">
    <property type="entry name" value="GOLD_dom"/>
</dbReference>
<keyword evidence="13" id="KW-1185">Reference proteome</keyword>
<dbReference type="AlphaFoldDB" id="A0A2T9YLE0"/>
<dbReference type="GO" id="GO:0016020">
    <property type="term" value="C:membrane"/>
    <property type="evidence" value="ECO:0007669"/>
    <property type="project" value="UniProtKB-SubCell"/>
</dbReference>
<evidence type="ECO:0000313" key="13">
    <source>
        <dbReference type="Proteomes" id="UP000245699"/>
    </source>
</evidence>
<evidence type="ECO:0000256" key="2">
    <source>
        <dbReference type="ARBA" id="ARBA00007104"/>
    </source>
</evidence>
<evidence type="ECO:0000256" key="6">
    <source>
        <dbReference type="ARBA" id="ARBA00023136"/>
    </source>
</evidence>
<dbReference type="OrthoDB" id="3427at2759"/>
<dbReference type="PROSITE" id="PS50866">
    <property type="entry name" value="GOLD"/>
    <property type="match status" value="1"/>
</dbReference>
<evidence type="ECO:0000313" key="12">
    <source>
        <dbReference type="EMBL" id="PVU93153.1"/>
    </source>
</evidence>
<comment type="subcellular location">
    <subcellularLocation>
        <location evidence="1 7">Membrane</location>
        <topology evidence="1 7">Single-pass type I membrane protein</topology>
    </subcellularLocation>
</comment>
<dbReference type="Pfam" id="PF01105">
    <property type="entry name" value="EMP24_GP25L"/>
    <property type="match status" value="1"/>
</dbReference>
<protein>
    <recommendedName>
        <fullName evidence="11">GOLD domain-containing protein</fullName>
    </recommendedName>
</protein>
<evidence type="ECO:0000256" key="9">
    <source>
        <dbReference type="SAM" id="Phobius"/>
    </source>
</evidence>
<sequence>MKFTSLIIFIFVSLSSVFGFHFYLKNGERECFPQDSPENFVIKGKFSLEEWREHEKRLIKDPSLTVQITVDDLSNNNRIMNQKGTQEGRFSYTVVNPGRQNICFLVKSGNPQWSPYSRIRVTLDMAIQEDEDFAKASEKMNVLQRTLVDLNNKIKVIRKEQLFQRERESLFNKTNVSITRRILFWAVMQIILICAVCYWQLRHLRRFFEAKKLV</sequence>
<dbReference type="Proteomes" id="UP000245699">
    <property type="component" value="Unassembled WGS sequence"/>
</dbReference>
<dbReference type="PANTHER" id="PTHR22811">
    <property type="entry name" value="TRANSMEMBRANE EMP24 DOMAIN-CONTAINING PROTEIN"/>
    <property type="match status" value="1"/>
</dbReference>
<keyword evidence="6 9" id="KW-0472">Membrane</keyword>
<comment type="similarity">
    <text evidence="2 7">Belongs to the EMP24/GP25L family.</text>
</comment>
<evidence type="ECO:0000256" key="10">
    <source>
        <dbReference type="SAM" id="SignalP"/>
    </source>
</evidence>
<gene>
    <name evidence="12" type="ORF">BB559_003402</name>
</gene>
<name>A0A2T9YLE0_9FUNG</name>
<comment type="caution">
    <text evidence="12">The sequence shown here is derived from an EMBL/GenBank/DDBJ whole genome shotgun (WGS) entry which is preliminary data.</text>
</comment>
<evidence type="ECO:0000256" key="8">
    <source>
        <dbReference type="SAM" id="Coils"/>
    </source>
</evidence>
<keyword evidence="4 10" id="KW-0732">Signal</keyword>
<proteinExistence type="inferred from homology"/>
<keyword evidence="8" id="KW-0175">Coiled coil</keyword>
<feature type="signal peptide" evidence="10">
    <location>
        <begin position="1"/>
        <end position="19"/>
    </location>
</feature>
<feature type="domain" description="GOLD" evidence="11">
    <location>
        <begin position="29"/>
        <end position="154"/>
    </location>
</feature>
<dbReference type="SMART" id="SM01190">
    <property type="entry name" value="EMP24_GP25L"/>
    <property type="match status" value="1"/>
</dbReference>
<keyword evidence="3 7" id="KW-0812">Transmembrane</keyword>
<feature type="transmembrane region" description="Helical" evidence="9">
    <location>
        <begin position="182"/>
        <end position="201"/>
    </location>
</feature>
<accession>A0A2T9YLE0</accession>
<evidence type="ECO:0000256" key="4">
    <source>
        <dbReference type="ARBA" id="ARBA00022729"/>
    </source>
</evidence>
<feature type="chain" id="PRO_5015757247" description="GOLD domain-containing protein" evidence="10">
    <location>
        <begin position="20"/>
        <end position="214"/>
    </location>
</feature>
<dbReference type="InterPro" id="IPR015720">
    <property type="entry name" value="Emp24-like"/>
</dbReference>
<keyword evidence="5 9" id="KW-1133">Transmembrane helix</keyword>
<organism evidence="12 13">
    <name type="scientific">Furculomyces boomerangus</name>
    <dbReference type="NCBI Taxonomy" id="61424"/>
    <lineage>
        <taxon>Eukaryota</taxon>
        <taxon>Fungi</taxon>
        <taxon>Fungi incertae sedis</taxon>
        <taxon>Zoopagomycota</taxon>
        <taxon>Kickxellomycotina</taxon>
        <taxon>Harpellomycetes</taxon>
        <taxon>Harpellales</taxon>
        <taxon>Harpellaceae</taxon>
        <taxon>Furculomyces</taxon>
    </lineage>
</organism>